<gene>
    <name evidence="3" type="ORF">JOB18_017497</name>
</gene>
<feature type="coiled-coil region" evidence="1">
    <location>
        <begin position="452"/>
        <end position="535"/>
    </location>
</feature>
<feature type="coiled-coil region" evidence="1">
    <location>
        <begin position="382"/>
        <end position="423"/>
    </location>
</feature>
<feature type="region of interest" description="Disordered" evidence="2">
    <location>
        <begin position="612"/>
        <end position="646"/>
    </location>
</feature>
<dbReference type="AlphaFoldDB" id="A0AAV6SDL0"/>
<dbReference type="EMBL" id="JAGKHQ010000005">
    <property type="protein sequence ID" value="KAG7515861.1"/>
    <property type="molecule type" value="Genomic_DNA"/>
</dbReference>
<evidence type="ECO:0000256" key="2">
    <source>
        <dbReference type="SAM" id="MobiDB-lite"/>
    </source>
</evidence>
<evidence type="ECO:0000313" key="4">
    <source>
        <dbReference type="Proteomes" id="UP000693946"/>
    </source>
</evidence>
<dbReference type="PANTHER" id="PTHR43696:SF9">
    <property type="entry name" value="COILED-COIL DOMAIN-CONTAINING PROTEIN 157"/>
    <property type="match status" value="1"/>
</dbReference>
<dbReference type="PANTHER" id="PTHR43696">
    <property type="entry name" value="COILED-COIL DOMAIN-CONTAINING PROTEIN 157"/>
    <property type="match status" value="1"/>
</dbReference>
<dbReference type="Proteomes" id="UP000693946">
    <property type="component" value="Linkage Group LG13"/>
</dbReference>
<name>A0AAV6SDL0_SOLSE</name>
<evidence type="ECO:0000256" key="1">
    <source>
        <dbReference type="SAM" id="Coils"/>
    </source>
</evidence>
<dbReference type="InterPro" id="IPR029681">
    <property type="entry name" value="CCDC157"/>
</dbReference>
<evidence type="ECO:0008006" key="5">
    <source>
        <dbReference type="Google" id="ProtNLM"/>
    </source>
</evidence>
<sequence length="723" mass="81820">MSQSLDCQGSIENLQKELTDLQGAILDVFSRTGRVRFPSWKFPDRLSCDLDMVALLEQYDFVDGDGAFNEHSHMVLLELVIDSFNSYVERVWRGQRRGQTQQRGFLSVGVVVRNYWSNLLHFVSRTGTQKDSERKTEPNILDSDETEALACAFHQMMSRTRPSRKTPSGPKVDNRTAGCQTTESALAPCDDCRQVQSILRKTGAALVVLFQSEALPSSLQPLLAAVEETLELGHDMTAGDVAQWASVQLGDMRRLGKHLQNVRGTVQPLKERLAAAEAARERFRFRLERAQLELQDQMEKRQATIDQLGFALGEAQRFTEATEQRLQEEQQQFKRGEVNSRMNFAQKPSVFNAVNIFGTENESLEESNARLGETVALQQRALHALECEKTTLQETAEAEDEARRQLQHRIQTLESELSETRVLLHQESDKYHGACRQQESVLMKQQSLLERAGALDGERQELRRQLAEQEERRLDLQSELQQMSKEKEQLQAQLTQQQNCTLELQKDKQRLETQMGALVESVAELKELVEDLKERERLLVAFPHLSPLSRTQPESTGNVLLDMELQMQANGLRINILERENVNLRSSIEKLGERAQRGDATEETRSAAVDVLSTAHKTTKRNATTEASPQQTWSEETPNSPPLSGSAAWLAYSNKLKEARRVQSGRASAGSRGRRSTAAVSPLQIRVQTLNFDMTHSMATKSHIKTLSPCLPPHCNGWKQRRK</sequence>
<protein>
    <recommendedName>
        <fullName evidence="5">Coiled-coil domain-containing protein 157</fullName>
    </recommendedName>
</protein>
<organism evidence="3 4">
    <name type="scientific">Solea senegalensis</name>
    <name type="common">Senegalese sole</name>
    <dbReference type="NCBI Taxonomy" id="28829"/>
    <lineage>
        <taxon>Eukaryota</taxon>
        <taxon>Metazoa</taxon>
        <taxon>Chordata</taxon>
        <taxon>Craniata</taxon>
        <taxon>Vertebrata</taxon>
        <taxon>Euteleostomi</taxon>
        <taxon>Actinopterygii</taxon>
        <taxon>Neopterygii</taxon>
        <taxon>Teleostei</taxon>
        <taxon>Neoteleostei</taxon>
        <taxon>Acanthomorphata</taxon>
        <taxon>Carangaria</taxon>
        <taxon>Pleuronectiformes</taxon>
        <taxon>Pleuronectoidei</taxon>
        <taxon>Soleidae</taxon>
        <taxon>Solea</taxon>
    </lineage>
</organism>
<proteinExistence type="predicted"/>
<feature type="region of interest" description="Disordered" evidence="2">
    <location>
        <begin position="661"/>
        <end position="680"/>
    </location>
</feature>
<evidence type="ECO:0000313" key="3">
    <source>
        <dbReference type="EMBL" id="KAG7515861.1"/>
    </source>
</evidence>
<feature type="compositionally biased region" description="Low complexity" evidence="2">
    <location>
        <begin position="662"/>
        <end position="680"/>
    </location>
</feature>
<comment type="caution">
    <text evidence="3">The sequence shown here is derived from an EMBL/GenBank/DDBJ whole genome shotgun (WGS) entry which is preliminary data.</text>
</comment>
<accession>A0AAV6SDL0</accession>
<reference evidence="3 4" key="1">
    <citation type="journal article" date="2021" name="Sci. Rep.">
        <title>Chromosome anchoring in Senegalese sole (Solea senegalensis) reveals sex-associated markers and genome rearrangements in flatfish.</title>
        <authorList>
            <person name="Guerrero-Cozar I."/>
            <person name="Gomez-Garrido J."/>
            <person name="Berbel C."/>
            <person name="Martinez-Blanch J.F."/>
            <person name="Alioto T."/>
            <person name="Claros M.G."/>
            <person name="Gagnaire P.A."/>
            <person name="Manchado M."/>
        </authorList>
    </citation>
    <scope>NUCLEOTIDE SEQUENCE [LARGE SCALE GENOMIC DNA]</scope>
    <source>
        <strain evidence="3">Sse05_10M</strain>
    </source>
</reference>
<keyword evidence="4" id="KW-1185">Reference proteome</keyword>
<feature type="compositionally biased region" description="Polar residues" evidence="2">
    <location>
        <begin position="621"/>
        <end position="638"/>
    </location>
</feature>
<feature type="coiled-coil region" evidence="1">
    <location>
        <begin position="273"/>
        <end position="307"/>
    </location>
</feature>
<keyword evidence="1" id="KW-0175">Coiled coil</keyword>